<name>A0ABD1LPG7_9FABA</name>
<proteinExistence type="predicted"/>
<dbReference type="Proteomes" id="UP001603857">
    <property type="component" value="Unassembled WGS sequence"/>
</dbReference>
<evidence type="ECO:0000313" key="1">
    <source>
        <dbReference type="EMBL" id="KAL2325405.1"/>
    </source>
</evidence>
<keyword evidence="2" id="KW-1185">Reference proteome</keyword>
<dbReference type="AlphaFoldDB" id="A0ABD1LPG7"/>
<protein>
    <submittedName>
        <fullName evidence="1">Uncharacterized protein</fullName>
    </submittedName>
</protein>
<evidence type="ECO:0000313" key="2">
    <source>
        <dbReference type="Proteomes" id="UP001603857"/>
    </source>
</evidence>
<organism evidence="1 2">
    <name type="scientific">Flemingia macrophylla</name>
    <dbReference type="NCBI Taxonomy" id="520843"/>
    <lineage>
        <taxon>Eukaryota</taxon>
        <taxon>Viridiplantae</taxon>
        <taxon>Streptophyta</taxon>
        <taxon>Embryophyta</taxon>
        <taxon>Tracheophyta</taxon>
        <taxon>Spermatophyta</taxon>
        <taxon>Magnoliopsida</taxon>
        <taxon>eudicotyledons</taxon>
        <taxon>Gunneridae</taxon>
        <taxon>Pentapetalae</taxon>
        <taxon>rosids</taxon>
        <taxon>fabids</taxon>
        <taxon>Fabales</taxon>
        <taxon>Fabaceae</taxon>
        <taxon>Papilionoideae</taxon>
        <taxon>50 kb inversion clade</taxon>
        <taxon>NPAAA clade</taxon>
        <taxon>indigoferoid/millettioid clade</taxon>
        <taxon>Phaseoleae</taxon>
        <taxon>Flemingia</taxon>
    </lineage>
</organism>
<reference evidence="1 2" key="1">
    <citation type="submission" date="2024-08" db="EMBL/GenBank/DDBJ databases">
        <title>Insights into the chromosomal genome structure of Flemingia macrophylla.</title>
        <authorList>
            <person name="Ding Y."/>
            <person name="Zhao Y."/>
            <person name="Bi W."/>
            <person name="Wu M."/>
            <person name="Zhao G."/>
            <person name="Gong Y."/>
            <person name="Li W."/>
            <person name="Zhang P."/>
        </authorList>
    </citation>
    <scope>NUCLEOTIDE SEQUENCE [LARGE SCALE GENOMIC DNA]</scope>
    <source>
        <strain evidence="1">DYQJB</strain>
        <tissue evidence="1">Leaf</tissue>
    </source>
</reference>
<gene>
    <name evidence="1" type="ORF">Fmac_024463</name>
</gene>
<comment type="caution">
    <text evidence="1">The sequence shown here is derived from an EMBL/GenBank/DDBJ whole genome shotgun (WGS) entry which is preliminary data.</text>
</comment>
<accession>A0ABD1LPG7</accession>
<dbReference type="EMBL" id="JBGMDY010000008">
    <property type="protein sequence ID" value="KAL2325405.1"/>
    <property type="molecule type" value="Genomic_DNA"/>
</dbReference>
<sequence>MMKLFQGYQNRFVKCHFSYSDFHIYNADLTSDCDMKNVHPKQEAYAHTFSNWNLFLCFELC</sequence>